<sequence>MNTGCKGHSCIIGDSGHHHAQAAAEFKKQEDTTASSPRNDHPTRTNFGRTETSRTILQARNDFRLPDPCIKSSIHTAANFGKLSETVLSRQPRIITGRFVARIAG</sequence>
<keyword evidence="3" id="KW-1185">Reference proteome</keyword>
<gene>
    <name evidence="2" type="ORF">PVL29_011081</name>
</gene>
<accession>A0AA38ZMW6</accession>
<evidence type="ECO:0000313" key="2">
    <source>
        <dbReference type="EMBL" id="KAJ9691774.1"/>
    </source>
</evidence>
<dbReference type="EMBL" id="JARBHA010000009">
    <property type="protein sequence ID" value="KAJ9691774.1"/>
    <property type="molecule type" value="Genomic_DNA"/>
</dbReference>
<evidence type="ECO:0000256" key="1">
    <source>
        <dbReference type="SAM" id="MobiDB-lite"/>
    </source>
</evidence>
<evidence type="ECO:0000313" key="3">
    <source>
        <dbReference type="Proteomes" id="UP001168098"/>
    </source>
</evidence>
<organism evidence="2 3">
    <name type="scientific">Vitis rotundifolia</name>
    <name type="common">Muscadine grape</name>
    <dbReference type="NCBI Taxonomy" id="103349"/>
    <lineage>
        <taxon>Eukaryota</taxon>
        <taxon>Viridiplantae</taxon>
        <taxon>Streptophyta</taxon>
        <taxon>Embryophyta</taxon>
        <taxon>Tracheophyta</taxon>
        <taxon>Spermatophyta</taxon>
        <taxon>Magnoliopsida</taxon>
        <taxon>eudicotyledons</taxon>
        <taxon>Gunneridae</taxon>
        <taxon>Pentapetalae</taxon>
        <taxon>rosids</taxon>
        <taxon>Vitales</taxon>
        <taxon>Vitaceae</taxon>
        <taxon>Viteae</taxon>
        <taxon>Vitis</taxon>
    </lineage>
</organism>
<reference evidence="2 3" key="1">
    <citation type="journal article" date="2023" name="BMC Biotechnol.">
        <title>Vitis rotundifolia cv Carlos genome sequencing.</title>
        <authorList>
            <person name="Huff M."/>
            <person name="Hulse-Kemp A."/>
            <person name="Scheffler B."/>
            <person name="Youngblood R."/>
            <person name="Simpson S."/>
            <person name="Babiker E."/>
            <person name="Staton M."/>
        </authorList>
    </citation>
    <scope>NUCLEOTIDE SEQUENCE [LARGE SCALE GENOMIC DNA]</scope>
    <source>
        <tissue evidence="2">Leaf</tissue>
    </source>
</reference>
<proteinExistence type="predicted"/>
<feature type="region of interest" description="Disordered" evidence="1">
    <location>
        <begin position="1"/>
        <end position="52"/>
    </location>
</feature>
<dbReference type="Proteomes" id="UP001168098">
    <property type="component" value="Unassembled WGS sequence"/>
</dbReference>
<name>A0AA38ZMW6_VITRO</name>
<protein>
    <submittedName>
        <fullName evidence="2">Uncharacterized protein</fullName>
    </submittedName>
</protein>
<comment type="caution">
    <text evidence="2">The sequence shown here is derived from an EMBL/GenBank/DDBJ whole genome shotgun (WGS) entry which is preliminary data.</text>
</comment>
<dbReference type="AlphaFoldDB" id="A0AA38ZMW6"/>